<dbReference type="Proteomes" id="UP000326198">
    <property type="component" value="Unassembled WGS sequence"/>
</dbReference>
<accession>A0A5N7AUH0</accession>
<dbReference type="EMBL" id="ML736333">
    <property type="protein sequence ID" value="KAE8372956.1"/>
    <property type="molecule type" value="Genomic_DNA"/>
</dbReference>
<evidence type="ECO:0000313" key="2">
    <source>
        <dbReference type="Proteomes" id="UP000326198"/>
    </source>
</evidence>
<evidence type="ECO:0000313" key="1">
    <source>
        <dbReference type="EMBL" id="KAE8372956.1"/>
    </source>
</evidence>
<keyword evidence="2" id="KW-1185">Reference proteome</keyword>
<proteinExistence type="predicted"/>
<gene>
    <name evidence="1" type="ORF">BDV26DRAFT_273013</name>
</gene>
<organism evidence="1 2">
    <name type="scientific">Aspergillus bertholletiae</name>
    <dbReference type="NCBI Taxonomy" id="1226010"/>
    <lineage>
        <taxon>Eukaryota</taxon>
        <taxon>Fungi</taxon>
        <taxon>Dikarya</taxon>
        <taxon>Ascomycota</taxon>
        <taxon>Pezizomycotina</taxon>
        <taxon>Eurotiomycetes</taxon>
        <taxon>Eurotiomycetidae</taxon>
        <taxon>Eurotiales</taxon>
        <taxon>Aspergillaceae</taxon>
        <taxon>Aspergillus</taxon>
        <taxon>Aspergillus subgen. Circumdati</taxon>
    </lineage>
</organism>
<sequence>MRREKKLFFFFYLSHSNQVSTKLSPAATPLHSFMHEENFFLLFFCSGLHSTMVGPDSSDHIRDSSKILGRSTGANDGLELRQGPWPMSNDTWPLTQVHLCLLFDPCDDRVQSRKRFVQRILVRDKGGKGGREREVLLDW</sequence>
<protein>
    <submittedName>
        <fullName evidence="1">Uncharacterized protein</fullName>
    </submittedName>
</protein>
<reference evidence="1 2" key="1">
    <citation type="submission" date="2019-04" db="EMBL/GenBank/DDBJ databases">
        <title>Friends and foes A comparative genomics studyof 23 Aspergillus species from section Flavi.</title>
        <authorList>
            <consortium name="DOE Joint Genome Institute"/>
            <person name="Kjaerbolling I."/>
            <person name="Vesth T."/>
            <person name="Frisvad J.C."/>
            <person name="Nybo J.L."/>
            <person name="Theobald S."/>
            <person name="Kildgaard S."/>
            <person name="Isbrandt T."/>
            <person name="Kuo A."/>
            <person name="Sato A."/>
            <person name="Lyhne E.K."/>
            <person name="Kogle M.E."/>
            <person name="Wiebenga A."/>
            <person name="Kun R.S."/>
            <person name="Lubbers R.J."/>
            <person name="Makela M.R."/>
            <person name="Barry K."/>
            <person name="Chovatia M."/>
            <person name="Clum A."/>
            <person name="Daum C."/>
            <person name="Haridas S."/>
            <person name="He G."/>
            <person name="LaButti K."/>
            <person name="Lipzen A."/>
            <person name="Mondo S."/>
            <person name="Riley R."/>
            <person name="Salamov A."/>
            <person name="Simmons B.A."/>
            <person name="Magnuson J.K."/>
            <person name="Henrissat B."/>
            <person name="Mortensen U.H."/>
            <person name="Larsen T.O."/>
            <person name="Devries R.P."/>
            <person name="Grigoriev I.V."/>
            <person name="Machida M."/>
            <person name="Baker S.E."/>
            <person name="Andersen M.R."/>
        </authorList>
    </citation>
    <scope>NUCLEOTIDE SEQUENCE [LARGE SCALE GENOMIC DNA]</scope>
    <source>
        <strain evidence="1 2">IBT 29228</strain>
    </source>
</reference>
<name>A0A5N7AUH0_9EURO</name>
<dbReference type="AlphaFoldDB" id="A0A5N7AUH0"/>